<dbReference type="Proteomes" id="UP000759537">
    <property type="component" value="Unassembled WGS sequence"/>
</dbReference>
<gene>
    <name evidence="3" type="ORF">DFH94DRAFT_764361</name>
</gene>
<proteinExistence type="predicted"/>
<reference evidence="3" key="1">
    <citation type="submission" date="2019-10" db="EMBL/GenBank/DDBJ databases">
        <authorList>
            <consortium name="DOE Joint Genome Institute"/>
            <person name="Kuo A."/>
            <person name="Miyauchi S."/>
            <person name="Kiss E."/>
            <person name="Drula E."/>
            <person name="Kohler A."/>
            <person name="Sanchez-Garcia M."/>
            <person name="Andreopoulos B."/>
            <person name="Barry K.W."/>
            <person name="Bonito G."/>
            <person name="Buee M."/>
            <person name="Carver A."/>
            <person name="Chen C."/>
            <person name="Cichocki N."/>
            <person name="Clum A."/>
            <person name="Culley D."/>
            <person name="Crous P.W."/>
            <person name="Fauchery L."/>
            <person name="Girlanda M."/>
            <person name="Hayes R."/>
            <person name="Keri Z."/>
            <person name="LaButti K."/>
            <person name="Lipzen A."/>
            <person name="Lombard V."/>
            <person name="Magnuson J."/>
            <person name="Maillard F."/>
            <person name="Morin E."/>
            <person name="Murat C."/>
            <person name="Nolan M."/>
            <person name="Ohm R."/>
            <person name="Pangilinan J."/>
            <person name="Pereira M."/>
            <person name="Perotto S."/>
            <person name="Peter M."/>
            <person name="Riley R."/>
            <person name="Sitrit Y."/>
            <person name="Stielow B."/>
            <person name="Szollosi G."/>
            <person name="Zifcakova L."/>
            <person name="Stursova M."/>
            <person name="Spatafora J.W."/>
            <person name="Tedersoo L."/>
            <person name="Vaario L.-M."/>
            <person name="Yamada A."/>
            <person name="Yan M."/>
            <person name="Wang P."/>
            <person name="Xu J."/>
            <person name="Bruns T."/>
            <person name="Baldrian P."/>
            <person name="Vilgalys R."/>
            <person name="Henrissat B."/>
            <person name="Grigoriev I.V."/>
            <person name="Hibbett D."/>
            <person name="Nagy L.G."/>
            <person name="Martin F.M."/>
        </authorList>
    </citation>
    <scope>NUCLEOTIDE SEQUENCE</scope>
    <source>
        <strain evidence="3">Prilba</strain>
    </source>
</reference>
<comment type="caution">
    <text evidence="3">The sequence shown here is derived from an EMBL/GenBank/DDBJ whole genome shotgun (WGS) entry which is preliminary data.</text>
</comment>
<dbReference type="EMBL" id="WHVB01000018">
    <property type="protein sequence ID" value="KAF8473753.1"/>
    <property type="molecule type" value="Genomic_DNA"/>
</dbReference>
<evidence type="ECO:0000313" key="4">
    <source>
        <dbReference type="Proteomes" id="UP000759537"/>
    </source>
</evidence>
<dbReference type="CDD" id="cd07383">
    <property type="entry name" value="MPP_Dcr2"/>
    <property type="match status" value="1"/>
</dbReference>
<feature type="transmembrane region" description="Helical" evidence="1">
    <location>
        <begin position="12"/>
        <end position="36"/>
    </location>
</feature>
<dbReference type="OrthoDB" id="783096at2759"/>
<dbReference type="GO" id="GO:0004721">
    <property type="term" value="F:phosphoprotein phosphatase activity"/>
    <property type="evidence" value="ECO:0007669"/>
    <property type="project" value="TreeGrafter"/>
</dbReference>
<evidence type="ECO:0000259" key="2">
    <source>
        <dbReference type="Pfam" id="PF00149"/>
    </source>
</evidence>
<accession>A0A9P5MRC6</accession>
<keyword evidence="4" id="KW-1185">Reference proteome</keyword>
<sequence>MAKAFGRFVRFIQSVFVPTTAIIGFSCLLTFFFVLYQPTRGPGDIQRLGWQSWDTISPSGVNETGNQPPPTSEDHDTDVDWWNVTAPGSTSPADSASLPLDVWAPLLPQDTGLSEIAVVRCLFDLSMLDMCVPSSSTSDDAIKGKWVRIPRDLNLQSGMWHLLLYYRRTRRRDVPLISDIQLLPSGVTPSGDGDWIKAPRSLRDGVVRAPPLFLWYLKDKTLQDISEDERQSLITELDVVYGDGDPWYGFERLSPPTTEKSARGESVSITMRRGVKPPPPAPPLHFSRDGRFKIMQIADLHFSVGAGPCRDPSSPCDGGAYAYTESLVERALDEEQPDLVVFTGDQLNGQGTSWDAASVLAKFAAPVISRRIPWAAVFGNHDAEDARGSGYRRDQIRLMQGLPYSLVQAGPEDIHGVGNYVLRVSSADASKTHLLTLYFIDSGAYAAGLIDWFGFFLPTEYDYIHQDQIDWFLQESDSINPVIRPFTPDGSKDFGSVWERQQHTPPQQKLAKPNALVFFHIPLQESYGTADTDARTGLPLDVGSSDLEEPGSAKKNGGFFDNGLLHALETPHRGAGGIPEVKVVGNGHCHVTDNCKRVKGVWLCFGGGGSFAGYGKVGFDRRFRIYEISDFGETIRTYKRLASEEVVDEMVLAGRGSPEPYAW</sequence>
<dbReference type="SUPFAM" id="SSF56300">
    <property type="entry name" value="Metallo-dependent phosphatases"/>
    <property type="match status" value="1"/>
</dbReference>
<dbReference type="InterPro" id="IPR029052">
    <property type="entry name" value="Metallo-depent_PP-like"/>
</dbReference>
<dbReference type="PANTHER" id="PTHR32440:SF0">
    <property type="entry name" value="PHOSPHATASE DCR2-RELATED"/>
    <property type="match status" value="1"/>
</dbReference>
<dbReference type="GO" id="GO:0005737">
    <property type="term" value="C:cytoplasm"/>
    <property type="evidence" value="ECO:0007669"/>
    <property type="project" value="TreeGrafter"/>
</dbReference>
<feature type="domain" description="Calcineurin-like phosphoesterase" evidence="2">
    <location>
        <begin position="292"/>
        <end position="392"/>
    </location>
</feature>
<keyword evidence="1" id="KW-1133">Transmembrane helix</keyword>
<organism evidence="3 4">
    <name type="scientific">Russula ochroleuca</name>
    <dbReference type="NCBI Taxonomy" id="152965"/>
    <lineage>
        <taxon>Eukaryota</taxon>
        <taxon>Fungi</taxon>
        <taxon>Dikarya</taxon>
        <taxon>Basidiomycota</taxon>
        <taxon>Agaricomycotina</taxon>
        <taxon>Agaricomycetes</taxon>
        <taxon>Russulales</taxon>
        <taxon>Russulaceae</taxon>
        <taxon>Russula</taxon>
    </lineage>
</organism>
<keyword evidence="1" id="KW-0472">Membrane</keyword>
<dbReference type="PROSITE" id="PS51257">
    <property type="entry name" value="PROKAR_LIPOPROTEIN"/>
    <property type="match status" value="1"/>
</dbReference>
<dbReference type="InterPro" id="IPR004843">
    <property type="entry name" value="Calcineurin-like_PHP"/>
</dbReference>
<dbReference type="Gene3D" id="2.100.10.50">
    <property type="match status" value="1"/>
</dbReference>
<dbReference type="Pfam" id="PF00149">
    <property type="entry name" value="Metallophos"/>
    <property type="match status" value="1"/>
</dbReference>
<evidence type="ECO:0000256" key="1">
    <source>
        <dbReference type="SAM" id="Phobius"/>
    </source>
</evidence>
<protein>
    <submittedName>
        <fullName evidence="3">Metallo-dependent phosphatase</fullName>
    </submittedName>
</protein>
<dbReference type="PANTHER" id="PTHR32440">
    <property type="entry name" value="PHOSPHATASE DCR2-RELATED-RELATED"/>
    <property type="match status" value="1"/>
</dbReference>
<keyword evidence="1" id="KW-0812">Transmembrane</keyword>
<reference evidence="3" key="2">
    <citation type="journal article" date="2020" name="Nat. Commun.">
        <title>Large-scale genome sequencing of mycorrhizal fungi provides insights into the early evolution of symbiotic traits.</title>
        <authorList>
            <person name="Miyauchi S."/>
            <person name="Kiss E."/>
            <person name="Kuo A."/>
            <person name="Drula E."/>
            <person name="Kohler A."/>
            <person name="Sanchez-Garcia M."/>
            <person name="Morin E."/>
            <person name="Andreopoulos B."/>
            <person name="Barry K.W."/>
            <person name="Bonito G."/>
            <person name="Buee M."/>
            <person name="Carver A."/>
            <person name="Chen C."/>
            <person name="Cichocki N."/>
            <person name="Clum A."/>
            <person name="Culley D."/>
            <person name="Crous P.W."/>
            <person name="Fauchery L."/>
            <person name="Girlanda M."/>
            <person name="Hayes R.D."/>
            <person name="Keri Z."/>
            <person name="LaButti K."/>
            <person name="Lipzen A."/>
            <person name="Lombard V."/>
            <person name="Magnuson J."/>
            <person name="Maillard F."/>
            <person name="Murat C."/>
            <person name="Nolan M."/>
            <person name="Ohm R.A."/>
            <person name="Pangilinan J."/>
            <person name="Pereira M.F."/>
            <person name="Perotto S."/>
            <person name="Peter M."/>
            <person name="Pfister S."/>
            <person name="Riley R."/>
            <person name="Sitrit Y."/>
            <person name="Stielow J.B."/>
            <person name="Szollosi G."/>
            <person name="Zifcakova L."/>
            <person name="Stursova M."/>
            <person name="Spatafora J.W."/>
            <person name="Tedersoo L."/>
            <person name="Vaario L.M."/>
            <person name="Yamada A."/>
            <person name="Yan M."/>
            <person name="Wang P."/>
            <person name="Xu J."/>
            <person name="Bruns T."/>
            <person name="Baldrian P."/>
            <person name="Vilgalys R."/>
            <person name="Dunand C."/>
            <person name="Henrissat B."/>
            <person name="Grigoriev I.V."/>
            <person name="Hibbett D."/>
            <person name="Nagy L.G."/>
            <person name="Martin F.M."/>
        </authorList>
    </citation>
    <scope>NUCLEOTIDE SEQUENCE</scope>
    <source>
        <strain evidence="3">Prilba</strain>
    </source>
</reference>
<dbReference type="AlphaFoldDB" id="A0A9P5MRC6"/>
<name>A0A9P5MRC6_9AGAM</name>
<dbReference type="Gene3D" id="3.60.21.10">
    <property type="match status" value="1"/>
</dbReference>
<evidence type="ECO:0000313" key="3">
    <source>
        <dbReference type="EMBL" id="KAF8473753.1"/>
    </source>
</evidence>